<dbReference type="InterPro" id="IPR017850">
    <property type="entry name" value="Alkaline_phosphatase_core_sf"/>
</dbReference>
<dbReference type="PhylomeDB" id="A7RI34"/>
<dbReference type="Gene3D" id="3.40.720.10">
    <property type="entry name" value="Alkaline Phosphatase, subunit A"/>
    <property type="match status" value="1"/>
</dbReference>
<dbReference type="eggNOG" id="KOG2645">
    <property type="taxonomic scope" value="Eukaryota"/>
</dbReference>
<protein>
    <recommendedName>
        <fullName evidence="5">Bis(5'-adenosyl)-triphosphatase</fullName>
    </recommendedName>
</protein>
<evidence type="ECO:0008006" key="5">
    <source>
        <dbReference type="Google" id="ProtNLM"/>
    </source>
</evidence>
<dbReference type="Proteomes" id="UP000001593">
    <property type="component" value="Unassembled WGS sequence"/>
</dbReference>
<sequence length="450" mass="51350">MACKSILIFHLVYILSRHEGVAGHSGPKNPKATVILLSFDGFRWDYMEKTATPNLDFIAKTGVRAKYVKSIFPTQTFPNHFTIVTGLYAESHGIVANTMYDPELKSWFFMNNTETKWWDGGEPVWVTNQHQGGTSAVVFWPGSETVIRGVQPTYFMKYDERVTYQSRVDRLMKALDIRKPATFLAAYFEEPDHSGHMYGPESEEVVIAIRKVDTITGYLVKQLQKRHLLEKVNIIITSDHGMSSISSKKLVFLEDYIPPQSYKWINVLQWGAFAQILPMKGWSNQILLVLKDVDHLNVYKKSSIPKQYHYTKNRRIAPIIIIADEGWSVVKNRTVDFKGMGNHGYSNKYQSMGAFFVARGPYFKRNYISKPLNNVDIYPLVCDILQIKAAPNNGSLHRIKSLLHLNEDSGTTSNYTVLVLLVIVSFLVFVIMGCGIVSLCRLYNMFNHIP</sequence>
<dbReference type="Gene3D" id="3.30.1360.180">
    <property type="match status" value="1"/>
</dbReference>
<dbReference type="AlphaFoldDB" id="A7RI34"/>
<evidence type="ECO:0000256" key="1">
    <source>
        <dbReference type="SAM" id="Phobius"/>
    </source>
</evidence>
<dbReference type="InParanoid" id="A7RI34"/>
<feature type="chain" id="PRO_5002714226" description="Bis(5'-adenosyl)-triphosphatase" evidence="2">
    <location>
        <begin position="24"/>
        <end position="450"/>
    </location>
</feature>
<feature type="transmembrane region" description="Helical" evidence="1">
    <location>
        <begin position="415"/>
        <end position="440"/>
    </location>
</feature>
<dbReference type="InterPro" id="IPR002591">
    <property type="entry name" value="Phosphodiest/P_Trfase"/>
</dbReference>
<keyword evidence="4" id="KW-1185">Reference proteome</keyword>
<accession>A7RI34</accession>
<feature type="signal peptide" evidence="2">
    <location>
        <begin position="1"/>
        <end position="23"/>
    </location>
</feature>
<dbReference type="OMA" id="LEANEGW"/>
<dbReference type="SUPFAM" id="SSF53649">
    <property type="entry name" value="Alkaline phosphatase-like"/>
    <property type="match status" value="1"/>
</dbReference>
<evidence type="ECO:0000313" key="4">
    <source>
        <dbReference type="Proteomes" id="UP000001593"/>
    </source>
</evidence>
<dbReference type="HOGENOM" id="CLU_017594_1_1_1"/>
<organism evidence="3 4">
    <name type="scientific">Nematostella vectensis</name>
    <name type="common">Starlet sea anemone</name>
    <dbReference type="NCBI Taxonomy" id="45351"/>
    <lineage>
        <taxon>Eukaryota</taxon>
        <taxon>Metazoa</taxon>
        <taxon>Cnidaria</taxon>
        <taxon>Anthozoa</taxon>
        <taxon>Hexacorallia</taxon>
        <taxon>Actiniaria</taxon>
        <taxon>Edwardsiidae</taxon>
        <taxon>Nematostella</taxon>
    </lineage>
</organism>
<dbReference type="PANTHER" id="PTHR10151:SF120">
    <property type="entry name" value="BIS(5'-ADENOSYL)-TRIPHOSPHATASE"/>
    <property type="match status" value="1"/>
</dbReference>
<keyword evidence="1" id="KW-1133">Transmembrane helix</keyword>
<dbReference type="EMBL" id="DS469511">
    <property type="protein sequence ID" value="EDO48960.1"/>
    <property type="molecule type" value="Genomic_DNA"/>
</dbReference>
<name>A7RI34_NEMVE</name>
<keyword evidence="1" id="KW-0472">Membrane</keyword>
<keyword evidence="1" id="KW-0812">Transmembrane</keyword>
<dbReference type="GO" id="GO:0016787">
    <property type="term" value="F:hydrolase activity"/>
    <property type="evidence" value="ECO:0000318"/>
    <property type="project" value="GO_Central"/>
</dbReference>
<proteinExistence type="predicted"/>
<evidence type="ECO:0000256" key="2">
    <source>
        <dbReference type="SAM" id="SignalP"/>
    </source>
</evidence>
<dbReference type="CDD" id="cd16018">
    <property type="entry name" value="Enpp"/>
    <property type="match status" value="1"/>
</dbReference>
<reference evidence="3 4" key="1">
    <citation type="journal article" date="2007" name="Science">
        <title>Sea anemone genome reveals ancestral eumetazoan gene repertoire and genomic organization.</title>
        <authorList>
            <person name="Putnam N.H."/>
            <person name="Srivastava M."/>
            <person name="Hellsten U."/>
            <person name="Dirks B."/>
            <person name="Chapman J."/>
            <person name="Salamov A."/>
            <person name="Terry A."/>
            <person name="Shapiro H."/>
            <person name="Lindquist E."/>
            <person name="Kapitonov V.V."/>
            <person name="Jurka J."/>
            <person name="Genikhovich G."/>
            <person name="Grigoriev I.V."/>
            <person name="Lucas S.M."/>
            <person name="Steele R.E."/>
            <person name="Finnerty J.R."/>
            <person name="Technau U."/>
            <person name="Martindale M.Q."/>
            <person name="Rokhsar D.S."/>
        </authorList>
    </citation>
    <scope>NUCLEOTIDE SEQUENCE [LARGE SCALE GENOMIC DNA]</scope>
    <source>
        <strain evidence="4">CH2 X CH6</strain>
    </source>
</reference>
<dbReference type="PANTHER" id="PTHR10151">
    <property type="entry name" value="ECTONUCLEOTIDE PYROPHOSPHATASE/PHOSPHODIESTERASE"/>
    <property type="match status" value="1"/>
</dbReference>
<keyword evidence="2" id="KW-0732">Signal</keyword>
<dbReference type="Pfam" id="PF01663">
    <property type="entry name" value="Phosphodiest"/>
    <property type="match status" value="1"/>
</dbReference>
<gene>
    <name evidence="3" type="ORF">NEMVEDRAFT_v1g238441</name>
</gene>
<evidence type="ECO:0000313" key="3">
    <source>
        <dbReference type="EMBL" id="EDO48960.1"/>
    </source>
</evidence>